<dbReference type="Proteomes" id="UP000629468">
    <property type="component" value="Unassembled WGS sequence"/>
</dbReference>
<comment type="caution">
    <text evidence="1">The sequence shown here is derived from an EMBL/GenBank/DDBJ whole genome shotgun (WGS) entry which is preliminary data.</text>
</comment>
<sequence length="97" mass="10779">MQLQTSLSTPSTSTPCLPIALAGTRPPGKRFQATIRYAFHESIAESVWYAIVDQSHNIVIGVDSIDVSETLTIDDLKERILEEQGYRDINPALTNVY</sequence>
<name>A0A8H7F6U6_AGABI</name>
<dbReference type="EMBL" id="JABXXO010000004">
    <property type="protein sequence ID" value="KAF7778946.1"/>
    <property type="molecule type" value="Genomic_DNA"/>
</dbReference>
<evidence type="ECO:0000313" key="2">
    <source>
        <dbReference type="Proteomes" id="UP000629468"/>
    </source>
</evidence>
<gene>
    <name evidence="1" type="ORF">Agabi119p4_3291</name>
</gene>
<dbReference type="AlphaFoldDB" id="A0A8H7F6U6"/>
<reference evidence="1 2" key="1">
    <citation type="journal article" name="Sci. Rep.">
        <title>Telomere-to-telomere assembled and centromere annotated genomes of the two main subspecies of the button mushroom Agaricus bisporus reveal especially polymorphic chromosome ends.</title>
        <authorList>
            <person name="Sonnenberg A.S.M."/>
            <person name="Sedaghat-Telgerd N."/>
            <person name="Lavrijssen B."/>
            <person name="Ohm R.A."/>
            <person name="Hendrickx P.M."/>
            <person name="Scholtmeijer K."/>
            <person name="Baars J.J.P."/>
            <person name="van Peer A."/>
        </authorList>
    </citation>
    <scope>NUCLEOTIDE SEQUENCE [LARGE SCALE GENOMIC DNA]</scope>
    <source>
        <strain evidence="1 2">H119_p4</strain>
    </source>
</reference>
<accession>A0A8H7F6U6</accession>
<evidence type="ECO:0000313" key="1">
    <source>
        <dbReference type="EMBL" id="KAF7778946.1"/>
    </source>
</evidence>
<protein>
    <submittedName>
        <fullName evidence="1">Uncharacterized protein</fullName>
    </submittedName>
</protein>
<proteinExistence type="predicted"/>
<organism evidence="1 2">
    <name type="scientific">Agaricus bisporus var. burnettii</name>
    <dbReference type="NCBI Taxonomy" id="192524"/>
    <lineage>
        <taxon>Eukaryota</taxon>
        <taxon>Fungi</taxon>
        <taxon>Dikarya</taxon>
        <taxon>Basidiomycota</taxon>
        <taxon>Agaricomycotina</taxon>
        <taxon>Agaricomycetes</taxon>
        <taxon>Agaricomycetidae</taxon>
        <taxon>Agaricales</taxon>
        <taxon>Agaricineae</taxon>
        <taxon>Agaricaceae</taxon>
        <taxon>Agaricus</taxon>
    </lineage>
</organism>